<gene>
    <name evidence="1" type="ORF">LTS18_002999</name>
</gene>
<dbReference type="Proteomes" id="UP001186974">
    <property type="component" value="Unassembled WGS sequence"/>
</dbReference>
<organism evidence="1 2">
    <name type="scientific">Coniosporium uncinatum</name>
    <dbReference type="NCBI Taxonomy" id="93489"/>
    <lineage>
        <taxon>Eukaryota</taxon>
        <taxon>Fungi</taxon>
        <taxon>Dikarya</taxon>
        <taxon>Ascomycota</taxon>
        <taxon>Pezizomycotina</taxon>
        <taxon>Dothideomycetes</taxon>
        <taxon>Dothideomycetes incertae sedis</taxon>
        <taxon>Coniosporium</taxon>
    </lineage>
</organism>
<evidence type="ECO:0000313" key="1">
    <source>
        <dbReference type="EMBL" id="KAK3062978.1"/>
    </source>
</evidence>
<keyword evidence="2" id="KW-1185">Reference proteome</keyword>
<name>A0ACC3D7I8_9PEZI</name>
<sequence>MSNQAAWLTEAKANPLKVDEAEMWKPAEGEILVKNEAWAINPVDWKIQDHGVFIQKYPIVLGTDVAGSIAAVGQGVTNFKQGQRVMGWAFSLATGEPRDGALQLYSIIKARNASPIPDSMSFERAVVLPLAVSTAAAGLYLKDHLGLPYPGKETKKSNKTILVWGGSSSVGATVIQLARASGLTVYATASARNHALVKELGAEKAFDYTQKGVVDEIVQAVKEGGGEFVGIYDAIALKDSFTTSGEILKKLGGGHVVGTLPPDVEFPEGVKCSGVFATKISGDAVGDAVWGKYVPEALESGQLKAKPDPIIIKGGLEKMQEAFDRQKQGVSAGKIVVVP</sequence>
<comment type="caution">
    <text evidence="1">The sequence shown here is derived from an EMBL/GenBank/DDBJ whole genome shotgun (WGS) entry which is preliminary data.</text>
</comment>
<reference evidence="1" key="1">
    <citation type="submission" date="2024-09" db="EMBL/GenBank/DDBJ databases">
        <title>Black Yeasts Isolated from many extreme environments.</title>
        <authorList>
            <person name="Coleine C."/>
            <person name="Stajich J.E."/>
            <person name="Selbmann L."/>
        </authorList>
    </citation>
    <scope>NUCLEOTIDE SEQUENCE</scope>
    <source>
        <strain evidence="1">CCFEE 5737</strain>
    </source>
</reference>
<evidence type="ECO:0000313" key="2">
    <source>
        <dbReference type="Proteomes" id="UP001186974"/>
    </source>
</evidence>
<dbReference type="EMBL" id="JAWDJW010007046">
    <property type="protein sequence ID" value="KAK3062978.1"/>
    <property type="molecule type" value="Genomic_DNA"/>
</dbReference>
<accession>A0ACC3D7I8</accession>
<proteinExistence type="predicted"/>
<protein>
    <submittedName>
        <fullName evidence="1">Uncharacterized protein</fullName>
    </submittedName>
</protein>